<feature type="transmembrane region" description="Helical" evidence="2">
    <location>
        <begin position="7"/>
        <end position="27"/>
    </location>
</feature>
<dbReference type="STRING" id="45073.Lqui_1890"/>
<name>A0A0W0XYZ4_9GAMM</name>
<evidence type="ECO:0000256" key="2">
    <source>
        <dbReference type="SAM" id="Phobius"/>
    </source>
</evidence>
<keyword evidence="2" id="KW-1133">Transmembrane helix</keyword>
<dbReference type="PATRIC" id="fig|45073.5.peg.1997"/>
<feature type="region of interest" description="Disordered" evidence="1">
    <location>
        <begin position="646"/>
        <end position="665"/>
    </location>
</feature>
<proteinExistence type="predicted"/>
<reference evidence="3 4" key="1">
    <citation type="submission" date="2015-11" db="EMBL/GenBank/DDBJ databases">
        <title>Genomic analysis of 38 Legionella species identifies large and diverse effector repertoires.</title>
        <authorList>
            <person name="Burstein D."/>
            <person name="Amaro F."/>
            <person name="Zusman T."/>
            <person name="Lifshitz Z."/>
            <person name="Cohen O."/>
            <person name="Gilbert J.A."/>
            <person name="Pupko T."/>
            <person name="Shuman H.A."/>
            <person name="Segal G."/>
        </authorList>
    </citation>
    <scope>NUCLEOTIDE SEQUENCE [LARGE SCALE GENOMIC DNA]</scope>
    <source>
        <strain evidence="3 4">CDC#1442-AUS-E</strain>
    </source>
</reference>
<evidence type="ECO:0008006" key="5">
    <source>
        <dbReference type="Google" id="ProtNLM"/>
    </source>
</evidence>
<organism evidence="3 4">
    <name type="scientific">Legionella quinlivanii</name>
    <dbReference type="NCBI Taxonomy" id="45073"/>
    <lineage>
        <taxon>Bacteria</taxon>
        <taxon>Pseudomonadati</taxon>
        <taxon>Pseudomonadota</taxon>
        <taxon>Gammaproteobacteria</taxon>
        <taxon>Legionellales</taxon>
        <taxon>Legionellaceae</taxon>
        <taxon>Legionella</taxon>
    </lineage>
</organism>
<keyword evidence="2" id="KW-0812">Transmembrane</keyword>
<evidence type="ECO:0000313" key="4">
    <source>
        <dbReference type="Proteomes" id="UP000054618"/>
    </source>
</evidence>
<gene>
    <name evidence="3" type="ORF">Lqui_1890</name>
</gene>
<keyword evidence="4" id="KW-1185">Reference proteome</keyword>
<dbReference type="SUPFAM" id="SSF51905">
    <property type="entry name" value="FAD/NAD(P)-binding domain"/>
    <property type="match status" value="1"/>
</dbReference>
<dbReference type="Proteomes" id="UP000054618">
    <property type="component" value="Unassembled WGS sequence"/>
</dbReference>
<dbReference type="InterPro" id="IPR036188">
    <property type="entry name" value="FAD/NAD-bd_sf"/>
</dbReference>
<dbReference type="EMBL" id="LNYS01000010">
    <property type="protein sequence ID" value="KTD49679.1"/>
    <property type="molecule type" value="Genomic_DNA"/>
</dbReference>
<dbReference type="Gene3D" id="3.50.50.60">
    <property type="entry name" value="FAD/NAD(P)-binding domain"/>
    <property type="match status" value="1"/>
</dbReference>
<comment type="caution">
    <text evidence="3">The sequence shown here is derived from an EMBL/GenBank/DDBJ whole genome shotgun (WGS) entry which is preliminary data.</text>
</comment>
<protein>
    <recommendedName>
        <fullName evidence="5">FAD-binding domain-containing protein</fullName>
    </recommendedName>
</protein>
<evidence type="ECO:0000256" key="1">
    <source>
        <dbReference type="SAM" id="MobiDB-lite"/>
    </source>
</evidence>
<accession>A0A0W0XYZ4</accession>
<evidence type="ECO:0000313" key="3">
    <source>
        <dbReference type="EMBL" id="KTD49679.1"/>
    </source>
</evidence>
<sequence length="665" mass="75964">MISWRGVVMVDVVIVGAGPIGLAHAWAMKKLNPDLSIVIYEKYTEYQRKHTLSMQWQHLDSLMKATGTEEHPTLKPLLARLKKDPHIRTSELEKIFKELALECEEGCEPTRIIHEAITPENIEEKILEGHPEAKLILGADGTHSVVSKHFFGEDNQVKEEFDYVLQLRYEVNGSHKNEEVAAVNFYQNMARGGMIASEYVGHFAKGQTPVTMQMMISKEVFDRLKSIATSQKPIHLKNNEQAKNLPQDIRSFLTRYLELKIEKCHEDSSLIDWNSVRVSVNEAPATYAKQISTQVARKDGSKVHVKLAGDAQLGLSYFKGLNAGNEATAIFIEQMKKHIDNGFANEEQFELSLNQYQTWFTEVYAPKKVHEVSQYSRRNIRAPMRIMEAVQKVKGISWMDDIDSSEELLNAYFNLQQAPAHQVSREKQWRKYPHRSYDPVGLGDWKYIPLTHHFKKTVKLFTDFFRPYKTSASWHPFKQDLRQPLVGLLNVGSGLLKTLVGLLSLNPWRFLDGIFSLVRGAIEIATTPLTWLLKPITRGITTLIYKGFWGPKKIEDNTGMRQLANLGIKAVDEFDRESLDHQPSAQSSYNIIAICHDMHRKYMKGIRHQQMTDVAMDEHAAYKQVIAEPVVDPITARQYFSLFHNKPENKGNKAQAPAEKEGLSI</sequence>
<dbReference type="AlphaFoldDB" id="A0A0W0XYZ4"/>
<keyword evidence="2" id="KW-0472">Membrane</keyword>